<reference evidence="3 4" key="1">
    <citation type="submission" date="2013-11" db="EMBL/GenBank/DDBJ databases">
        <title>Genome sequencing of Stegodyphus mimosarum.</title>
        <authorList>
            <person name="Bechsgaard J."/>
        </authorList>
    </citation>
    <scope>NUCLEOTIDE SEQUENCE [LARGE SCALE GENOMIC DNA]</scope>
</reference>
<accession>A0A087UE55</accession>
<protein>
    <submittedName>
        <fullName evidence="3">Testis-expressed sequence 2 protein</fullName>
    </submittedName>
</protein>
<dbReference type="GO" id="GO:0005789">
    <property type="term" value="C:endoplasmic reticulum membrane"/>
    <property type="evidence" value="ECO:0007669"/>
    <property type="project" value="UniProtKB-SubCell"/>
</dbReference>
<dbReference type="Proteomes" id="UP000054359">
    <property type="component" value="Unassembled WGS sequence"/>
</dbReference>
<dbReference type="OrthoDB" id="26740at2759"/>
<dbReference type="STRING" id="407821.A0A087UE55"/>
<comment type="subcellular location">
    <subcellularLocation>
        <location evidence="1">Endoplasmic reticulum membrane</location>
    </subcellularLocation>
</comment>
<feature type="non-terminal residue" evidence="3">
    <location>
        <position position="173"/>
    </location>
</feature>
<feature type="region of interest" description="Disordered" evidence="2">
    <location>
        <begin position="29"/>
        <end position="61"/>
    </location>
</feature>
<evidence type="ECO:0000313" key="3">
    <source>
        <dbReference type="EMBL" id="KFM75644.1"/>
    </source>
</evidence>
<dbReference type="GO" id="GO:0008289">
    <property type="term" value="F:lipid binding"/>
    <property type="evidence" value="ECO:0007669"/>
    <property type="project" value="TreeGrafter"/>
</dbReference>
<dbReference type="EMBL" id="KK119411">
    <property type="protein sequence ID" value="KFM75644.1"/>
    <property type="molecule type" value="Genomic_DNA"/>
</dbReference>
<keyword evidence="4" id="KW-1185">Reference proteome</keyword>
<evidence type="ECO:0000256" key="1">
    <source>
        <dbReference type="ARBA" id="ARBA00004586"/>
    </source>
</evidence>
<dbReference type="OMA" id="RICFRIP"/>
<evidence type="ECO:0000313" key="4">
    <source>
        <dbReference type="Proteomes" id="UP000054359"/>
    </source>
</evidence>
<name>A0A087UE55_STEMI</name>
<proteinExistence type="predicted"/>
<feature type="compositionally biased region" description="Polar residues" evidence="2">
    <location>
        <begin position="32"/>
        <end position="44"/>
    </location>
</feature>
<dbReference type="AlphaFoldDB" id="A0A087UE55"/>
<sequence length="173" mass="19864">MWIDFDFNYDGNFQMTLKTRLKMTRGKHLENTGITDPSAVKQNGDSIDSSDEDESEAKSHSVNRNKLFNKIEKWISYRHFQTVAQSKFVKRYVGDISNMPLTLTVEVNALHGILTVNIPPVPSDRVWYGFRKDPVLSLTAYPKVGTREINLSAVVQMIERKLIQEFKKALVMP</sequence>
<dbReference type="CDD" id="cd21675">
    <property type="entry name" value="SMP_TEX2"/>
    <property type="match status" value="1"/>
</dbReference>
<organism evidence="3 4">
    <name type="scientific">Stegodyphus mimosarum</name>
    <name type="common">African social velvet spider</name>
    <dbReference type="NCBI Taxonomy" id="407821"/>
    <lineage>
        <taxon>Eukaryota</taxon>
        <taxon>Metazoa</taxon>
        <taxon>Ecdysozoa</taxon>
        <taxon>Arthropoda</taxon>
        <taxon>Chelicerata</taxon>
        <taxon>Arachnida</taxon>
        <taxon>Araneae</taxon>
        <taxon>Araneomorphae</taxon>
        <taxon>Entelegynae</taxon>
        <taxon>Eresoidea</taxon>
        <taxon>Eresidae</taxon>
        <taxon>Stegodyphus</taxon>
    </lineage>
</organism>
<evidence type="ECO:0000256" key="2">
    <source>
        <dbReference type="SAM" id="MobiDB-lite"/>
    </source>
</evidence>
<gene>
    <name evidence="3" type="ORF">X975_17349</name>
</gene>
<dbReference type="PANTHER" id="PTHR13466">
    <property type="entry name" value="TEX2 PROTEIN-RELATED"/>
    <property type="match status" value="1"/>
</dbReference>
<dbReference type="PANTHER" id="PTHR13466:SF0">
    <property type="entry name" value="SMP-LTD DOMAIN-CONTAINING PROTEIN"/>
    <property type="match status" value="1"/>
</dbReference>